<evidence type="ECO:0000313" key="10">
    <source>
        <dbReference type="EMBL" id="MDR7354957.1"/>
    </source>
</evidence>
<accession>A0ABU2B8L9</accession>
<evidence type="ECO:0000256" key="8">
    <source>
        <dbReference type="RuleBase" id="RU363032"/>
    </source>
</evidence>
<keyword evidence="11" id="KW-1185">Reference proteome</keyword>
<evidence type="ECO:0000313" key="11">
    <source>
        <dbReference type="Proteomes" id="UP001183619"/>
    </source>
</evidence>
<comment type="similarity">
    <text evidence="8">Belongs to the binding-protein-dependent transport system permease family.</text>
</comment>
<dbReference type="SUPFAM" id="SSF53850">
    <property type="entry name" value="Periplasmic binding protein-like II"/>
    <property type="match status" value="1"/>
</dbReference>
<evidence type="ECO:0000256" key="3">
    <source>
        <dbReference type="ARBA" id="ARBA00022692"/>
    </source>
</evidence>
<evidence type="ECO:0000256" key="7">
    <source>
        <dbReference type="ARBA" id="ARBA00035652"/>
    </source>
</evidence>
<dbReference type="RefSeq" id="WP_277104753.1">
    <property type="nucleotide sequence ID" value="NZ_BAAAJS010000047.1"/>
</dbReference>
<keyword evidence="5 8" id="KW-0472">Membrane</keyword>
<dbReference type="PROSITE" id="PS50928">
    <property type="entry name" value="ABC_TM1"/>
    <property type="match status" value="1"/>
</dbReference>
<feature type="domain" description="ABC transmembrane type-1" evidence="9">
    <location>
        <begin position="8"/>
        <end position="187"/>
    </location>
</feature>
<dbReference type="PANTHER" id="PTHR30177">
    <property type="entry name" value="GLYCINE BETAINE/L-PROLINE TRANSPORT SYSTEM PERMEASE PROTEIN PROW"/>
    <property type="match status" value="1"/>
</dbReference>
<comment type="similarity">
    <text evidence="7">In the N-terminal section; belongs to the binding-protein-dependent transport system permease family.</text>
</comment>
<keyword evidence="3 8" id="KW-0812">Transmembrane</keyword>
<dbReference type="PANTHER" id="PTHR30177:SF4">
    <property type="entry name" value="OSMOPROTECTANT IMPORT PERMEASE PROTEIN OSMW"/>
    <property type="match status" value="1"/>
</dbReference>
<feature type="transmembrane region" description="Helical" evidence="8">
    <location>
        <begin position="45"/>
        <end position="68"/>
    </location>
</feature>
<dbReference type="EMBL" id="JAVDYF010000001">
    <property type="protein sequence ID" value="MDR7354957.1"/>
    <property type="molecule type" value="Genomic_DNA"/>
</dbReference>
<dbReference type="InterPro" id="IPR035906">
    <property type="entry name" value="MetI-like_sf"/>
</dbReference>
<name>A0ABU2B8L9_9CORY</name>
<evidence type="ECO:0000256" key="4">
    <source>
        <dbReference type="ARBA" id="ARBA00022989"/>
    </source>
</evidence>
<dbReference type="CDD" id="cd06261">
    <property type="entry name" value="TM_PBP2"/>
    <property type="match status" value="1"/>
</dbReference>
<dbReference type="InterPro" id="IPR000515">
    <property type="entry name" value="MetI-like"/>
</dbReference>
<dbReference type="Pfam" id="PF04069">
    <property type="entry name" value="OpuAC"/>
    <property type="match status" value="1"/>
</dbReference>
<proteinExistence type="inferred from homology"/>
<feature type="transmembrane region" description="Helical" evidence="8">
    <location>
        <begin position="167"/>
        <end position="187"/>
    </location>
</feature>
<keyword evidence="2 8" id="KW-0813">Transport</keyword>
<gene>
    <name evidence="10" type="ORF">J2S37_001495</name>
</gene>
<comment type="subcellular location">
    <subcellularLocation>
        <location evidence="8">Cell membrane</location>
        <topology evidence="8">Multi-pass membrane protein</topology>
    </subcellularLocation>
    <subcellularLocation>
        <location evidence="1">Membrane</location>
        <topology evidence="1">Multi-pass membrane protein</topology>
    </subcellularLocation>
</comment>
<reference evidence="10 11" key="1">
    <citation type="submission" date="2023-07" db="EMBL/GenBank/DDBJ databases">
        <title>Sequencing the genomes of 1000 actinobacteria strains.</title>
        <authorList>
            <person name="Klenk H.-P."/>
        </authorList>
    </citation>
    <scope>NUCLEOTIDE SEQUENCE [LARGE SCALE GENOMIC DNA]</scope>
    <source>
        <strain evidence="10 11">DSM 44508</strain>
    </source>
</reference>
<dbReference type="Pfam" id="PF00528">
    <property type="entry name" value="BPD_transp_1"/>
    <property type="match status" value="1"/>
</dbReference>
<evidence type="ECO:0000259" key="9">
    <source>
        <dbReference type="PROSITE" id="PS50928"/>
    </source>
</evidence>
<organism evidence="10 11">
    <name type="scientific">Corynebacterium felinum</name>
    <dbReference type="NCBI Taxonomy" id="131318"/>
    <lineage>
        <taxon>Bacteria</taxon>
        <taxon>Bacillati</taxon>
        <taxon>Actinomycetota</taxon>
        <taxon>Actinomycetes</taxon>
        <taxon>Mycobacteriales</taxon>
        <taxon>Corynebacteriaceae</taxon>
        <taxon>Corynebacterium</taxon>
    </lineage>
</organism>
<dbReference type="InterPro" id="IPR051204">
    <property type="entry name" value="ABC_transp_perm/SBD"/>
</dbReference>
<dbReference type="Proteomes" id="UP001183619">
    <property type="component" value="Unassembled WGS sequence"/>
</dbReference>
<keyword evidence="4 8" id="KW-1133">Transmembrane helix</keyword>
<dbReference type="Gene3D" id="1.10.3720.10">
    <property type="entry name" value="MetI-like"/>
    <property type="match status" value="1"/>
</dbReference>
<dbReference type="Gene3D" id="3.40.190.120">
    <property type="entry name" value="Osmoprotection protein (prox), domain 2"/>
    <property type="match status" value="1"/>
</dbReference>
<sequence length="500" mass="53695">MDFYLGLVVEHLFISLGAAVVATIIGVGIGIWLSTRPSIAAPVIAAVNVAYTIPSIALLGVLITFTGIGNTTAVIALIIYGLLPVVRATFVGLRGVDPALIEASSGMGATPKQVFQTVTFPLALPQIVSSIRTMVTMTIALAGIASFVGAGGLGVAIYRGITTGNERMIIIGSALVAGLALVMDALLAIVQRGLTGTSANARKTLKVVTLLAIFSSLAGLLFTFVPHTDRTVRIASKPTTENLILAELAAQIIEEKTDVAVAKTLGVGGGTANIQKGMQAGDFDIYPEYTGTSWQVILKETANYDEGKFTLLNSKLQAQVQQSFGPMFGFNNTYSLAVTKQTAQQYNVKTLTDLAVVSSKLSFGAEYDFFEREDGFDALTDFYSLRFASEVDMDNGLKYQALLDGKIDVITVFTTDGQLSDPNIQLLEDDREFYPSYQAGIQGRDQFWEEFPEVKQALSVLHNTIDEATMAQMNHRVEIEGVSVADVARQFLQERNLITS</sequence>
<feature type="transmembrane region" description="Helical" evidence="8">
    <location>
        <begin position="12"/>
        <end position="33"/>
    </location>
</feature>
<evidence type="ECO:0000256" key="2">
    <source>
        <dbReference type="ARBA" id="ARBA00022448"/>
    </source>
</evidence>
<feature type="transmembrane region" description="Helical" evidence="8">
    <location>
        <begin position="207"/>
        <end position="225"/>
    </location>
</feature>
<comment type="similarity">
    <text evidence="6">In the C-terminal section; belongs to the OsmX family.</text>
</comment>
<protein>
    <submittedName>
        <fullName evidence="10">Osmoprotectant transport system permease protein</fullName>
    </submittedName>
</protein>
<feature type="transmembrane region" description="Helical" evidence="8">
    <location>
        <begin position="74"/>
        <end position="93"/>
    </location>
</feature>
<dbReference type="SUPFAM" id="SSF161098">
    <property type="entry name" value="MetI-like"/>
    <property type="match status" value="1"/>
</dbReference>
<evidence type="ECO:0000256" key="5">
    <source>
        <dbReference type="ARBA" id="ARBA00023136"/>
    </source>
</evidence>
<evidence type="ECO:0000256" key="1">
    <source>
        <dbReference type="ARBA" id="ARBA00004141"/>
    </source>
</evidence>
<dbReference type="Gene3D" id="3.40.190.10">
    <property type="entry name" value="Periplasmic binding protein-like II"/>
    <property type="match status" value="1"/>
</dbReference>
<feature type="transmembrane region" description="Helical" evidence="8">
    <location>
        <begin position="139"/>
        <end position="161"/>
    </location>
</feature>
<evidence type="ECO:0000256" key="6">
    <source>
        <dbReference type="ARBA" id="ARBA00035642"/>
    </source>
</evidence>
<dbReference type="InterPro" id="IPR007210">
    <property type="entry name" value="ABC_Gly_betaine_transp_sub-bd"/>
</dbReference>
<comment type="caution">
    <text evidence="10">The sequence shown here is derived from an EMBL/GenBank/DDBJ whole genome shotgun (WGS) entry which is preliminary data.</text>
</comment>